<accession>A0A9Q9B9D5</accession>
<protein>
    <submittedName>
        <fullName evidence="2">Uncharacterized protein</fullName>
    </submittedName>
</protein>
<reference evidence="2" key="1">
    <citation type="submission" date="2022-06" db="EMBL/GenBank/DDBJ databases">
        <title>Complete genome sequences of two strains of the flax pathogen Septoria linicola.</title>
        <authorList>
            <person name="Lapalu N."/>
            <person name="Simon A."/>
            <person name="Demenou B."/>
            <person name="Paumier D."/>
            <person name="Guillot M.-P."/>
            <person name="Gout L."/>
            <person name="Valade R."/>
        </authorList>
    </citation>
    <scope>NUCLEOTIDE SEQUENCE</scope>
    <source>
        <strain evidence="2">SE15195</strain>
    </source>
</reference>
<evidence type="ECO:0000256" key="1">
    <source>
        <dbReference type="SAM" id="MobiDB-lite"/>
    </source>
</evidence>
<gene>
    <name evidence="2" type="ORF">Slin15195_G130160</name>
</gene>
<dbReference type="OrthoDB" id="10472649at2759"/>
<evidence type="ECO:0000313" key="2">
    <source>
        <dbReference type="EMBL" id="USW59697.1"/>
    </source>
</evidence>
<dbReference type="AlphaFoldDB" id="A0A9Q9B9D5"/>
<feature type="compositionally biased region" description="Polar residues" evidence="1">
    <location>
        <begin position="102"/>
        <end position="112"/>
    </location>
</feature>
<evidence type="ECO:0000313" key="3">
    <source>
        <dbReference type="Proteomes" id="UP001056384"/>
    </source>
</evidence>
<name>A0A9Q9B9D5_9PEZI</name>
<feature type="region of interest" description="Disordered" evidence="1">
    <location>
        <begin position="177"/>
        <end position="204"/>
    </location>
</feature>
<keyword evidence="3" id="KW-1185">Reference proteome</keyword>
<proteinExistence type="predicted"/>
<organism evidence="2 3">
    <name type="scientific">Septoria linicola</name>
    <dbReference type="NCBI Taxonomy" id="215465"/>
    <lineage>
        <taxon>Eukaryota</taxon>
        <taxon>Fungi</taxon>
        <taxon>Dikarya</taxon>
        <taxon>Ascomycota</taxon>
        <taxon>Pezizomycotina</taxon>
        <taxon>Dothideomycetes</taxon>
        <taxon>Dothideomycetidae</taxon>
        <taxon>Mycosphaerellales</taxon>
        <taxon>Mycosphaerellaceae</taxon>
        <taxon>Septoria</taxon>
    </lineage>
</organism>
<dbReference type="Proteomes" id="UP001056384">
    <property type="component" value="Chromosome 15"/>
</dbReference>
<sequence length="291" mass="31609">MPCVWANCRDIIRDYLEINAVEAVQDLQPCELNELYDMLEWQPVASSSEEEVRDKKSLIAWIVRNMPHLKAADRRMETAALLKQSMQLRGVDIATPATSRASSVSLTASRRTPSMPAFGPGPRQVTPSPASRLIQSRLAPAFETIARAKPSPQAAVQVSIDDEDDMTSIDLEEPAHHKIKAKQQPTRHEAATPVSKPATTIKSDLPQADLMDFTASPACPSPKPASAPRTAAAAPGAASHGFFPELQEGLQMVTRAAESGDYDFALQTLGELIGCVWILKKLDDATSERTA</sequence>
<dbReference type="EMBL" id="CP099432">
    <property type="protein sequence ID" value="USW59697.1"/>
    <property type="molecule type" value="Genomic_DNA"/>
</dbReference>
<feature type="region of interest" description="Disordered" evidence="1">
    <location>
        <begin position="102"/>
        <end position="129"/>
    </location>
</feature>